<name>A0A3P6G355_BRAOL</name>
<dbReference type="EMBL" id="LR031880">
    <property type="protein sequence ID" value="VDD60098.1"/>
    <property type="molecule type" value="Genomic_DNA"/>
</dbReference>
<gene>
    <name evidence="2" type="ORF">BOLC6T35551H</name>
</gene>
<dbReference type="AlphaFoldDB" id="A0A3P6G355"/>
<accession>A0A3P6G355</accession>
<sequence length="124" mass="13982">MDFAIPKISLHAFSTTMDTPTKGMANDAYYWSTESTSAGSFSSSKAWETLKPRSDSKAWASTVWFKGAVPKHAFNMWITTLDRLPTKKRLADWGMNIQTHCCLCSIELETRDHLLLSSQFAVEI</sequence>
<organism evidence="2">
    <name type="scientific">Brassica oleracea</name>
    <name type="common">Wild cabbage</name>
    <dbReference type="NCBI Taxonomy" id="3712"/>
    <lineage>
        <taxon>Eukaryota</taxon>
        <taxon>Viridiplantae</taxon>
        <taxon>Streptophyta</taxon>
        <taxon>Embryophyta</taxon>
        <taxon>Tracheophyta</taxon>
        <taxon>Spermatophyta</taxon>
        <taxon>Magnoliopsida</taxon>
        <taxon>eudicotyledons</taxon>
        <taxon>Gunneridae</taxon>
        <taxon>Pentapetalae</taxon>
        <taxon>rosids</taxon>
        <taxon>malvids</taxon>
        <taxon>Brassicales</taxon>
        <taxon>Brassicaceae</taxon>
        <taxon>Brassiceae</taxon>
        <taxon>Brassica</taxon>
    </lineage>
</organism>
<protein>
    <recommendedName>
        <fullName evidence="1">Reverse transcriptase zinc-binding domain-containing protein</fullName>
    </recommendedName>
</protein>
<evidence type="ECO:0000313" key="2">
    <source>
        <dbReference type="EMBL" id="VDD60098.1"/>
    </source>
</evidence>
<dbReference type="InterPro" id="IPR026960">
    <property type="entry name" value="RVT-Znf"/>
</dbReference>
<feature type="domain" description="Reverse transcriptase zinc-binding" evidence="1">
    <location>
        <begin position="41"/>
        <end position="123"/>
    </location>
</feature>
<evidence type="ECO:0000259" key="1">
    <source>
        <dbReference type="Pfam" id="PF13966"/>
    </source>
</evidence>
<proteinExistence type="predicted"/>
<reference evidence="2" key="1">
    <citation type="submission" date="2018-11" db="EMBL/GenBank/DDBJ databases">
        <authorList>
            <consortium name="Genoscope - CEA"/>
            <person name="William W."/>
        </authorList>
    </citation>
    <scope>NUCLEOTIDE SEQUENCE</scope>
</reference>
<dbReference type="Pfam" id="PF13966">
    <property type="entry name" value="zf-RVT"/>
    <property type="match status" value="1"/>
</dbReference>